<dbReference type="EMBL" id="KL648145">
    <property type="protein sequence ID" value="KEY71843.1"/>
    <property type="molecule type" value="Genomic_DNA"/>
</dbReference>
<feature type="compositionally biased region" description="Basic residues" evidence="15">
    <location>
        <begin position="1"/>
        <end position="11"/>
    </location>
</feature>
<evidence type="ECO:0000256" key="12">
    <source>
        <dbReference type="ARBA" id="ARBA00023239"/>
    </source>
</evidence>
<dbReference type="PANTHER" id="PTHR11035:SF3">
    <property type="entry name" value="VERY-LONG-CHAIN (3R)-3-HYDROXYACYL-COA DEHYDRATASE"/>
    <property type="match status" value="1"/>
</dbReference>
<evidence type="ECO:0000256" key="4">
    <source>
        <dbReference type="ARBA" id="ARBA00013122"/>
    </source>
</evidence>
<keyword evidence="11 14" id="KW-0275">Fatty acid biosynthesis</keyword>
<evidence type="ECO:0000256" key="7">
    <source>
        <dbReference type="ARBA" id="ARBA00022832"/>
    </source>
</evidence>
<dbReference type="Proteomes" id="UP000028045">
    <property type="component" value="Unassembled WGS sequence"/>
</dbReference>
<evidence type="ECO:0000256" key="9">
    <source>
        <dbReference type="ARBA" id="ARBA00023098"/>
    </source>
</evidence>
<dbReference type="Pfam" id="PF04387">
    <property type="entry name" value="PTPLA"/>
    <property type="match status" value="1"/>
</dbReference>
<feature type="transmembrane region" description="Helical" evidence="14">
    <location>
        <begin position="249"/>
        <end position="268"/>
    </location>
</feature>
<keyword evidence="9 14" id="KW-0443">Lipid metabolism</keyword>
<comment type="pathway">
    <text evidence="2 14">Lipid metabolism; fatty acid biosynthesis.</text>
</comment>
<accession>A0A084B2R4</accession>
<reference evidence="16 17" key="1">
    <citation type="journal article" date="2014" name="BMC Genomics">
        <title>Comparative genome sequencing reveals chemotype-specific gene clusters in the toxigenic black mold Stachybotrys.</title>
        <authorList>
            <person name="Semeiks J."/>
            <person name="Borek D."/>
            <person name="Otwinowski Z."/>
            <person name="Grishin N.V."/>
        </authorList>
    </citation>
    <scope>NUCLEOTIDE SEQUENCE [LARGE SCALE GENOMIC DNA]</scope>
    <source>
        <strain evidence="17">CBS 109288 / IBT 7711</strain>
    </source>
</reference>
<evidence type="ECO:0000256" key="13">
    <source>
        <dbReference type="ARBA" id="ARBA00036671"/>
    </source>
</evidence>
<name>A0A084B2R4_STACB</name>
<evidence type="ECO:0000256" key="3">
    <source>
        <dbReference type="ARBA" id="ARBA00007811"/>
    </source>
</evidence>
<feature type="compositionally biased region" description="Polar residues" evidence="15">
    <location>
        <begin position="13"/>
        <end position="29"/>
    </location>
</feature>
<gene>
    <name evidence="16" type="ORF">S7711_05984</name>
</gene>
<dbReference type="GO" id="GO:0030148">
    <property type="term" value="P:sphingolipid biosynthetic process"/>
    <property type="evidence" value="ECO:0007669"/>
    <property type="project" value="TreeGrafter"/>
</dbReference>
<dbReference type="GO" id="GO:0005789">
    <property type="term" value="C:endoplasmic reticulum membrane"/>
    <property type="evidence" value="ECO:0007669"/>
    <property type="project" value="UniProtKB-SubCell"/>
</dbReference>
<feature type="transmembrane region" description="Helical" evidence="14">
    <location>
        <begin position="218"/>
        <end position="237"/>
    </location>
</feature>
<evidence type="ECO:0000256" key="11">
    <source>
        <dbReference type="ARBA" id="ARBA00023160"/>
    </source>
</evidence>
<evidence type="ECO:0000256" key="10">
    <source>
        <dbReference type="ARBA" id="ARBA00023136"/>
    </source>
</evidence>
<keyword evidence="5 14" id="KW-0444">Lipid biosynthesis</keyword>
<evidence type="ECO:0000256" key="5">
    <source>
        <dbReference type="ARBA" id="ARBA00022516"/>
    </source>
</evidence>
<evidence type="ECO:0000313" key="16">
    <source>
        <dbReference type="EMBL" id="KEY71843.1"/>
    </source>
</evidence>
<feature type="region of interest" description="Disordered" evidence="15">
    <location>
        <begin position="1"/>
        <end position="81"/>
    </location>
</feature>
<keyword evidence="10 14" id="KW-0472">Membrane</keyword>
<dbReference type="OrthoDB" id="46988at2759"/>
<keyword evidence="14" id="KW-0256">Endoplasmic reticulum</keyword>
<dbReference type="PANTHER" id="PTHR11035">
    <property type="entry name" value="VERY-LONG-CHAIN (3R)-3-HYDROXYACYL-COA DEHYDRATASE"/>
    <property type="match status" value="1"/>
</dbReference>
<dbReference type="InterPro" id="IPR007482">
    <property type="entry name" value="Tyr_Pase-like_PTPLA"/>
</dbReference>
<comment type="subcellular location">
    <subcellularLocation>
        <location evidence="14">Endoplasmic reticulum membrane</location>
        <topology evidence="14">Multi-pass membrane protein</topology>
    </subcellularLocation>
    <subcellularLocation>
        <location evidence="1">Membrane</location>
        <topology evidence="1">Multi-pass membrane protein</topology>
    </subcellularLocation>
</comment>
<evidence type="ECO:0000256" key="14">
    <source>
        <dbReference type="RuleBase" id="RU363109"/>
    </source>
</evidence>
<evidence type="ECO:0000256" key="8">
    <source>
        <dbReference type="ARBA" id="ARBA00022989"/>
    </source>
</evidence>
<comment type="catalytic activity">
    <reaction evidence="13 14">
        <text>a very-long-chain (3R)-3-hydroxyacyl-CoA = a very-long-chain (2E)-enoyl-CoA + H2O</text>
        <dbReference type="Rhea" id="RHEA:45812"/>
        <dbReference type="ChEBI" id="CHEBI:15377"/>
        <dbReference type="ChEBI" id="CHEBI:83728"/>
        <dbReference type="ChEBI" id="CHEBI:85440"/>
        <dbReference type="EC" id="4.2.1.134"/>
    </reaction>
</comment>
<dbReference type="EC" id="4.2.1.134" evidence="4 14"/>
<protein>
    <recommendedName>
        <fullName evidence="4 14">Very-long-chain (3R)-3-hydroxyacyl-CoA dehydratase</fullName>
        <ecNumber evidence="4 14">4.2.1.134</ecNumber>
    </recommendedName>
</protein>
<keyword evidence="17" id="KW-1185">Reference proteome</keyword>
<comment type="caution">
    <text evidence="14">Lacks conserved residue(s) required for the propagation of feature annotation.</text>
</comment>
<comment type="function">
    <text evidence="14">Catalyzes the third of the four reactions of the long-chain fatty acids elongation cycle. This endoplasmic reticulum-bound enzymatic process, allows the addition of two carbons to the chain of long- and very long-chain fatty acids/VLCFAs per cycle. This enzyme catalyzes the dehydration of the 3-hydroxyacyl-CoA intermediate into trans-2,3-enoyl-CoA, within each cycle of fatty acid elongation. Thereby, it participates to the production of VLCFAs of different chain lengths that are involved in multiple biological processes as precursors of membrane lipids and lipid mediators.</text>
</comment>
<proteinExistence type="inferred from homology"/>
<evidence type="ECO:0000313" key="17">
    <source>
        <dbReference type="Proteomes" id="UP000028045"/>
    </source>
</evidence>
<dbReference type="HOGENOM" id="CLU_034302_2_0_1"/>
<keyword evidence="12 14" id="KW-0456">Lyase</keyword>
<dbReference type="GO" id="GO:0102158">
    <property type="term" value="F:very-long-chain (3R)-3-hydroxyacyl-CoA dehydratase activity"/>
    <property type="evidence" value="ECO:0007669"/>
    <property type="project" value="UniProtKB-EC"/>
</dbReference>
<feature type="transmembrane region" description="Helical" evidence="14">
    <location>
        <begin position="179"/>
        <end position="197"/>
    </location>
</feature>
<dbReference type="GO" id="GO:0042761">
    <property type="term" value="P:very long-chain fatty acid biosynthetic process"/>
    <property type="evidence" value="ECO:0007669"/>
    <property type="project" value="TreeGrafter"/>
</dbReference>
<feature type="transmembrane region" description="Helical" evidence="14">
    <location>
        <begin position="157"/>
        <end position="173"/>
    </location>
</feature>
<sequence length="289" mass="32495">MLGLLCKHKPQHPSASGLTIHLNPTTQHPRFQDISRPSPPPPPLEPVLPPPSSPDTHQLATDSKKPGTMADVSKPRAKQPSSPAKTAYLVLYNFASAVAWSVVLGRAVSVFAVRGPQFVPFAVGEWTRWTQTMAGMEVLHSLLGVVRAPLLTTIMQVASRFILVWGIVYPFPYLAQSPFYTSMLVAWSITEVIRYSYFALTLSGFQPRFLTWLRYNTFFVLYPLGISSECALLWFATEPAGQRSELAKWVLYTVLLVYIPGSYTLYTYMMSQRRKVLRDLKAKDQRASR</sequence>
<feature type="compositionally biased region" description="Pro residues" evidence="15">
    <location>
        <begin position="37"/>
        <end position="53"/>
    </location>
</feature>
<keyword evidence="8 14" id="KW-1133">Transmembrane helix</keyword>
<evidence type="ECO:0000256" key="6">
    <source>
        <dbReference type="ARBA" id="ARBA00022692"/>
    </source>
</evidence>
<evidence type="ECO:0000256" key="15">
    <source>
        <dbReference type="SAM" id="MobiDB-lite"/>
    </source>
</evidence>
<comment type="similarity">
    <text evidence="3 14">Belongs to the very long-chain fatty acids dehydratase HACD family.</text>
</comment>
<organism evidence="16 17">
    <name type="scientific">Stachybotrys chartarum (strain CBS 109288 / IBT 7711)</name>
    <name type="common">Toxic black mold</name>
    <name type="synonym">Stilbospora chartarum</name>
    <dbReference type="NCBI Taxonomy" id="1280523"/>
    <lineage>
        <taxon>Eukaryota</taxon>
        <taxon>Fungi</taxon>
        <taxon>Dikarya</taxon>
        <taxon>Ascomycota</taxon>
        <taxon>Pezizomycotina</taxon>
        <taxon>Sordariomycetes</taxon>
        <taxon>Hypocreomycetidae</taxon>
        <taxon>Hypocreales</taxon>
        <taxon>Stachybotryaceae</taxon>
        <taxon>Stachybotrys</taxon>
    </lineage>
</organism>
<dbReference type="AlphaFoldDB" id="A0A084B2R4"/>
<keyword evidence="6 14" id="KW-0812">Transmembrane</keyword>
<evidence type="ECO:0000256" key="1">
    <source>
        <dbReference type="ARBA" id="ARBA00004141"/>
    </source>
</evidence>
<evidence type="ECO:0000256" key="2">
    <source>
        <dbReference type="ARBA" id="ARBA00005194"/>
    </source>
</evidence>
<dbReference type="UniPathway" id="UPA00094"/>
<keyword evidence="7 14" id="KW-0276">Fatty acid metabolism</keyword>
<dbReference type="GO" id="GO:0030497">
    <property type="term" value="P:fatty acid elongation"/>
    <property type="evidence" value="ECO:0007669"/>
    <property type="project" value="TreeGrafter"/>
</dbReference>